<proteinExistence type="predicted"/>
<feature type="region of interest" description="Disordered" evidence="1">
    <location>
        <begin position="1"/>
        <end position="34"/>
    </location>
</feature>
<name>F1YIM9_9ACTN</name>
<evidence type="ECO:0000256" key="1">
    <source>
        <dbReference type="SAM" id="MobiDB-lite"/>
    </source>
</evidence>
<comment type="caution">
    <text evidence="2">The sequence shown here is derived from an EMBL/GenBank/DDBJ whole genome shotgun (WGS) entry which is preliminary data.</text>
</comment>
<dbReference type="Proteomes" id="UP000035065">
    <property type="component" value="Unassembled WGS sequence"/>
</dbReference>
<protein>
    <submittedName>
        <fullName evidence="2">Uncharacterized protein</fullName>
    </submittedName>
</protein>
<sequence>MGQRHGTAYKVSGTGAGGGGGNGSLDGLGFGSLG</sequence>
<accession>F1YIM9</accession>
<evidence type="ECO:0000313" key="2">
    <source>
        <dbReference type="EMBL" id="EGD55337.1"/>
    </source>
</evidence>
<evidence type="ECO:0000313" key="3">
    <source>
        <dbReference type="Proteomes" id="UP000035065"/>
    </source>
</evidence>
<feature type="compositionally biased region" description="Gly residues" evidence="1">
    <location>
        <begin position="14"/>
        <end position="34"/>
    </location>
</feature>
<gene>
    <name evidence="2" type="ORF">SCNU_08766</name>
</gene>
<reference evidence="2 3" key="1">
    <citation type="journal article" date="2011" name="J. Bacteriol.">
        <title>Draft Genome Sequence of Gordonia neofelifaecis NRRL B-59395, a Cholesterol-Degrading Actinomycete.</title>
        <authorList>
            <person name="Ge F."/>
            <person name="Li W."/>
            <person name="Chen G."/>
            <person name="Liu Y."/>
            <person name="Zhang G."/>
            <person name="Yong B."/>
            <person name="Wang Q."/>
            <person name="Wang N."/>
            <person name="Huang Z."/>
            <person name="Li W."/>
            <person name="Wang J."/>
            <person name="Wu C."/>
            <person name="Xie Q."/>
            <person name="Liu G."/>
        </authorList>
    </citation>
    <scope>NUCLEOTIDE SEQUENCE [LARGE SCALE GENOMIC DNA]</scope>
    <source>
        <strain evidence="2 3">NRRL B-59395</strain>
    </source>
</reference>
<keyword evidence="3" id="KW-1185">Reference proteome</keyword>
<organism evidence="2 3">
    <name type="scientific">Gordonia neofelifaecis NRRL B-59395</name>
    <dbReference type="NCBI Taxonomy" id="644548"/>
    <lineage>
        <taxon>Bacteria</taxon>
        <taxon>Bacillati</taxon>
        <taxon>Actinomycetota</taxon>
        <taxon>Actinomycetes</taxon>
        <taxon>Mycobacteriales</taxon>
        <taxon>Gordoniaceae</taxon>
        <taxon>Gordonia</taxon>
    </lineage>
</organism>
<dbReference type="EMBL" id="AEUD01000006">
    <property type="protein sequence ID" value="EGD55337.1"/>
    <property type="molecule type" value="Genomic_DNA"/>
</dbReference>
<dbReference type="AlphaFoldDB" id="F1YIM9"/>